<proteinExistence type="predicted"/>
<dbReference type="KEGG" id="pfj:MYCFIDRAFT_178706"/>
<dbReference type="AlphaFoldDB" id="M2ZHG6"/>
<accession>M2ZHG6</accession>
<protein>
    <submittedName>
        <fullName evidence="1">Uncharacterized protein</fullName>
    </submittedName>
</protein>
<dbReference type="RefSeq" id="XP_007930929.1">
    <property type="nucleotide sequence ID" value="XM_007932738.1"/>
</dbReference>
<dbReference type="GeneID" id="19333980"/>
<evidence type="ECO:0000313" key="1">
    <source>
        <dbReference type="EMBL" id="EME78579.1"/>
    </source>
</evidence>
<dbReference type="HOGENOM" id="CLU_1448327_0_0_1"/>
<reference evidence="1 2" key="1">
    <citation type="journal article" date="2012" name="PLoS Pathog.">
        <title>Diverse lifestyles and strategies of plant pathogenesis encoded in the genomes of eighteen Dothideomycetes fungi.</title>
        <authorList>
            <person name="Ohm R.A."/>
            <person name="Feau N."/>
            <person name="Henrissat B."/>
            <person name="Schoch C.L."/>
            <person name="Horwitz B.A."/>
            <person name="Barry K.W."/>
            <person name="Condon B.J."/>
            <person name="Copeland A.C."/>
            <person name="Dhillon B."/>
            <person name="Glaser F."/>
            <person name="Hesse C.N."/>
            <person name="Kosti I."/>
            <person name="LaButti K."/>
            <person name="Lindquist E.A."/>
            <person name="Lucas S."/>
            <person name="Salamov A.A."/>
            <person name="Bradshaw R.E."/>
            <person name="Ciuffetti L."/>
            <person name="Hamelin R.C."/>
            <person name="Kema G.H.J."/>
            <person name="Lawrence C."/>
            <person name="Scott J.A."/>
            <person name="Spatafora J.W."/>
            <person name="Turgeon B.G."/>
            <person name="de Wit P.J.G.M."/>
            <person name="Zhong S."/>
            <person name="Goodwin S.B."/>
            <person name="Grigoriev I.V."/>
        </authorList>
    </citation>
    <scope>NUCLEOTIDE SEQUENCE [LARGE SCALE GENOMIC DNA]</scope>
    <source>
        <strain evidence="1 2">CIRAD86</strain>
    </source>
</reference>
<name>M2ZHG6_PSEFD</name>
<dbReference type="Proteomes" id="UP000016932">
    <property type="component" value="Unassembled WGS sequence"/>
</dbReference>
<sequence length="187" mass="20738">MMRAGVRACFGRIDRERDQNFLKAMSGGKRGKRSKAEDLGYHLWGAPDSSRDNAGTVESESDLGLHSRIYNLSGLSQEGGACFGLSLIHAEQKINEILGRATGKLKSDWRPHGLEDVRLVAFKYPGTNRNVAKLESWGGSSLYGRACNEPAVRSFPEHFVISQEFALTPRGKIAPKTISYYAQNTYR</sequence>
<gene>
    <name evidence="1" type="ORF">MYCFIDRAFT_178706</name>
</gene>
<organism evidence="1 2">
    <name type="scientific">Pseudocercospora fijiensis (strain CIRAD86)</name>
    <name type="common">Black leaf streak disease fungus</name>
    <name type="synonym">Mycosphaerella fijiensis</name>
    <dbReference type="NCBI Taxonomy" id="383855"/>
    <lineage>
        <taxon>Eukaryota</taxon>
        <taxon>Fungi</taxon>
        <taxon>Dikarya</taxon>
        <taxon>Ascomycota</taxon>
        <taxon>Pezizomycotina</taxon>
        <taxon>Dothideomycetes</taxon>
        <taxon>Dothideomycetidae</taxon>
        <taxon>Mycosphaerellales</taxon>
        <taxon>Mycosphaerellaceae</taxon>
        <taxon>Pseudocercospora</taxon>
    </lineage>
</organism>
<dbReference type="VEuPathDB" id="FungiDB:MYCFIDRAFT_178706"/>
<dbReference type="EMBL" id="KB446563">
    <property type="protein sequence ID" value="EME78579.1"/>
    <property type="molecule type" value="Genomic_DNA"/>
</dbReference>
<keyword evidence="2" id="KW-1185">Reference proteome</keyword>
<evidence type="ECO:0000313" key="2">
    <source>
        <dbReference type="Proteomes" id="UP000016932"/>
    </source>
</evidence>